<proteinExistence type="predicted"/>
<protein>
    <submittedName>
        <fullName evidence="1">Uncharacterized protein</fullName>
    </submittedName>
</protein>
<accession>A0A0E9PDX2</accession>
<name>A0A0E9PDX2_ANGAN</name>
<organism evidence="1">
    <name type="scientific">Anguilla anguilla</name>
    <name type="common">European freshwater eel</name>
    <name type="synonym">Muraena anguilla</name>
    <dbReference type="NCBI Taxonomy" id="7936"/>
    <lineage>
        <taxon>Eukaryota</taxon>
        <taxon>Metazoa</taxon>
        <taxon>Chordata</taxon>
        <taxon>Craniata</taxon>
        <taxon>Vertebrata</taxon>
        <taxon>Euteleostomi</taxon>
        <taxon>Actinopterygii</taxon>
        <taxon>Neopterygii</taxon>
        <taxon>Teleostei</taxon>
        <taxon>Anguilliformes</taxon>
        <taxon>Anguillidae</taxon>
        <taxon>Anguilla</taxon>
    </lineage>
</organism>
<sequence>MDRGDSSNAGYIGRLTIKAPYNGELHLHIGLALIDFS</sequence>
<evidence type="ECO:0000313" key="1">
    <source>
        <dbReference type="EMBL" id="JAH02058.1"/>
    </source>
</evidence>
<dbReference type="AlphaFoldDB" id="A0A0E9PDX2"/>
<reference evidence="1" key="1">
    <citation type="submission" date="2014-11" db="EMBL/GenBank/DDBJ databases">
        <authorList>
            <person name="Amaro Gonzalez C."/>
        </authorList>
    </citation>
    <scope>NUCLEOTIDE SEQUENCE</scope>
</reference>
<dbReference type="EMBL" id="GBXM01106519">
    <property type="protein sequence ID" value="JAH02058.1"/>
    <property type="molecule type" value="Transcribed_RNA"/>
</dbReference>
<reference evidence="1" key="2">
    <citation type="journal article" date="2015" name="Fish Shellfish Immunol.">
        <title>Early steps in the European eel (Anguilla anguilla)-Vibrio vulnificus interaction in the gills: Role of the RtxA13 toxin.</title>
        <authorList>
            <person name="Callol A."/>
            <person name="Pajuelo D."/>
            <person name="Ebbesson L."/>
            <person name="Teles M."/>
            <person name="MacKenzie S."/>
            <person name="Amaro C."/>
        </authorList>
    </citation>
    <scope>NUCLEOTIDE SEQUENCE</scope>
</reference>